<gene>
    <name evidence="3" type="ORF">SBAD_LOCUS1069</name>
</gene>
<evidence type="ECO:0000313" key="5">
    <source>
        <dbReference type="WBParaSite" id="SBAD_0000110101-mRNA-1"/>
    </source>
</evidence>
<keyword evidence="2" id="KW-1133">Transmembrane helix</keyword>
<organism evidence="5">
    <name type="scientific">Soboliphyme baturini</name>
    <dbReference type="NCBI Taxonomy" id="241478"/>
    <lineage>
        <taxon>Eukaryota</taxon>
        <taxon>Metazoa</taxon>
        <taxon>Ecdysozoa</taxon>
        <taxon>Nematoda</taxon>
        <taxon>Enoplea</taxon>
        <taxon>Dorylaimia</taxon>
        <taxon>Dioctophymatida</taxon>
        <taxon>Dioctophymatoidea</taxon>
        <taxon>Soboliphymatidae</taxon>
        <taxon>Soboliphyme</taxon>
    </lineage>
</organism>
<keyword evidence="2" id="KW-0472">Membrane</keyword>
<accession>A0A183IBS5</accession>
<keyword evidence="4" id="KW-1185">Reference proteome</keyword>
<feature type="region of interest" description="Disordered" evidence="1">
    <location>
        <begin position="1"/>
        <end position="24"/>
    </location>
</feature>
<reference evidence="3 4" key="2">
    <citation type="submission" date="2018-11" db="EMBL/GenBank/DDBJ databases">
        <authorList>
            <consortium name="Pathogen Informatics"/>
        </authorList>
    </citation>
    <scope>NUCLEOTIDE SEQUENCE [LARGE SCALE GENOMIC DNA]</scope>
</reference>
<dbReference type="EMBL" id="UZAM01006701">
    <property type="protein sequence ID" value="VDO93107.1"/>
    <property type="molecule type" value="Genomic_DNA"/>
</dbReference>
<proteinExistence type="predicted"/>
<sequence>MAMAKSGRDRCGAATRTWHESKSNKQQPTPVVVVVVVVVVVAALVALVAAVVTETANFITLTRKLGADFARSGVQCRPTSHAADRAGPDRTGSVMSIRPSVVERRFLQLECTGVNERLRCSFAESDDPSATSNPFVPSGH</sequence>
<reference evidence="5" key="1">
    <citation type="submission" date="2016-06" db="UniProtKB">
        <authorList>
            <consortium name="WormBaseParasite"/>
        </authorList>
    </citation>
    <scope>IDENTIFICATION</scope>
</reference>
<protein>
    <submittedName>
        <fullName evidence="5">Nematode cuticle collagen N-terminal domain-containing protein</fullName>
    </submittedName>
</protein>
<evidence type="ECO:0000313" key="4">
    <source>
        <dbReference type="Proteomes" id="UP000270296"/>
    </source>
</evidence>
<evidence type="ECO:0000256" key="1">
    <source>
        <dbReference type="SAM" id="MobiDB-lite"/>
    </source>
</evidence>
<feature type="transmembrane region" description="Helical" evidence="2">
    <location>
        <begin position="31"/>
        <end position="52"/>
    </location>
</feature>
<keyword evidence="2" id="KW-0812">Transmembrane</keyword>
<feature type="compositionally biased region" description="Basic and acidic residues" evidence="1">
    <location>
        <begin position="1"/>
        <end position="23"/>
    </location>
</feature>
<evidence type="ECO:0000313" key="3">
    <source>
        <dbReference type="EMBL" id="VDO93107.1"/>
    </source>
</evidence>
<name>A0A183IBS5_9BILA</name>
<dbReference type="AlphaFoldDB" id="A0A183IBS5"/>
<evidence type="ECO:0000256" key="2">
    <source>
        <dbReference type="SAM" id="Phobius"/>
    </source>
</evidence>
<dbReference type="Proteomes" id="UP000270296">
    <property type="component" value="Unassembled WGS sequence"/>
</dbReference>
<dbReference type="WBParaSite" id="SBAD_0000110101-mRNA-1">
    <property type="protein sequence ID" value="SBAD_0000110101-mRNA-1"/>
    <property type="gene ID" value="SBAD_0000110101"/>
</dbReference>